<protein>
    <recommendedName>
        <fullName evidence="10">Transcription factor CBF/NF-Y/archaeal histone domain-containing protein</fullName>
    </recommendedName>
</protein>
<sequence length="78" mass="9026">MAPTKRAYPRATLRKILKAHTNKNISRHTDALIYLDYILFIQKLMDNATRKAKEVGEKKVLAKDVRKVTLGTLREFRG</sequence>
<comment type="similarity">
    <text evidence="7">Belongs to the CENP-W/WIP1 family.</text>
</comment>
<evidence type="ECO:0000256" key="4">
    <source>
        <dbReference type="ARBA" id="ARBA00022838"/>
    </source>
</evidence>
<dbReference type="GO" id="GO:0005654">
    <property type="term" value="C:nucleoplasm"/>
    <property type="evidence" value="ECO:0007669"/>
    <property type="project" value="TreeGrafter"/>
</dbReference>
<dbReference type="GO" id="GO:0003677">
    <property type="term" value="F:DNA binding"/>
    <property type="evidence" value="ECO:0007669"/>
    <property type="project" value="InterPro"/>
</dbReference>
<dbReference type="SUPFAM" id="SSF47113">
    <property type="entry name" value="Histone-fold"/>
    <property type="match status" value="1"/>
</dbReference>
<comment type="subcellular location">
    <subcellularLocation>
        <location evidence="2">Chromosome</location>
        <location evidence="2">Centromere</location>
        <location evidence="2">Kinetochore</location>
    </subcellularLocation>
    <subcellularLocation>
        <location evidence="1">Nucleus</location>
    </subcellularLocation>
</comment>
<evidence type="ECO:0000256" key="7">
    <source>
        <dbReference type="ARBA" id="ARBA00038432"/>
    </source>
</evidence>
<organism evidence="8 9">
    <name type="scientific">Knufia fluminis</name>
    <dbReference type="NCBI Taxonomy" id="191047"/>
    <lineage>
        <taxon>Eukaryota</taxon>
        <taxon>Fungi</taxon>
        <taxon>Dikarya</taxon>
        <taxon>Ascomycota</taxon>
        <taxon>Pezizomycotina</taxon>
        <taxon>Eurotiomycetes</taxon>
        <taxon>Chaetothyriomycetidae</taxon>
        <taxon>Chaetothyriales</taxon>
        <taxon>Trichomeriaceae</taxon>
        <taxon>Knufia</taxon>
    </lineage>
</organism>
<comment type="caution">
    <text evidence="8">The sequence shown here is derived from an EMBL/GenBank/DDBJ whole genome shotgun (WGS) entry which is preliminary data.</text>
</comment>
<keyword evidence="9" id="KW-1185">Reference proteome</keyword>
<dbReference type="InterPro" id="IPR052484">
    <property type="entry name" value="CENP-W/WIP1"/>
</dbReference>
<evidence type="ECO:0000313" key="8">
    <source>
        <dbReference type="EMBL" id="KAK5949741.1"/>
    </source>
</evidence>
<dbReference type="Proteomes" id="UP001316803">
    <property type="component" value="Unassembled WGS sequence"/>
</dbReference>
<dbReference type="GO" id="GO:0000278">
    <property type="term" value="P:mitotic cell cycle"/>
    <property type="evidence" value="ECO:0007669"/>
    <property type="project" value="InterPro"/>
</dbReference>
<keyword evidence="3" id="KW-0158">Chromosome</keyword>
<keyword evidence="6" id="KW-0137">Centromere</keyword>
<dbReference type="GO" id="GO:0051382">
    <property type="term" value="P:kinetochore assembly"/>
    <property type="evidence" value="ECO:0007669"/>
    <property type="project" value="InterPro"/>
</dbReference>
<evidence type="ECO:0000256" key="3">
    <source>
        <dbReference type="ARBA" id="ARBA00022454"/>
    </source>
</evidence>
<reference evidence="8 9" key="1">
    <citation type="submission" date="2022-12" db="EMBL/GenBank/DDBJ databases">
        <title>Genomic features and morphological characterization of a novel Knufia sp. strain isolated from spacecraft assembly facility.</title>
        <authorList>
            <person name="Teixeira M."/>
            <person name="Chander A.M."/>
            <person name="Stajich J.E."/>
            <person name="Venkateswaran K."/>
        </authorList>
    </citation>
    <scope>NUCLEOTIDE SEQUENCE [LARGE SCALE GENOMIC DNA]</scope>
    <source>
        <strain evidence="8 9">FJI-L2-BK-P2</strain>
    </source>
</reference>
<dbReference type="InterPro" id="IPR028847">
    <property type="entry name" value="CENP-W"/>
</dbReference>
<evidence type="ECO:0008006" key="10">
    <source>
        <dbReference type="Google" id="ProtNLM"/>
    </source>
</evidence>
<dbReference type="GO" id="GO:0046982">
    <property type="term" value="F:protein heterodimerization activity"/>
    <property type="evidence" value="ECO:0007669"/>
    <property type="project" value="InterPro"/>
</dbReference>
<proteinExistence type="inferred from homology"/>
<evidence type="ECO:0000256" key="1">
    <source>
        <dbReference type="ARBA" id="ARBA00004123"/>
    </source>
</evidence>
<dbReference type="InterPro" id="IPR009072">
    <property type="entry name" value="Histone-fold"/>
</dbReference>
<dbReference type="Pfam" id="PF15510">
    <property type="entry name" value="CENP-W"/>
    <property type="match status" value="1"/>
</dbReference>
<dbReference type="Gene3D" id="1.10.20.10">
    <property type="entry name" value="Histone, subunit A"/>
    <property type="match status" value="1"/>
</dbReference>
<keyword evidence="4" id="KW-0995">Kinetochore</keyword>
<gene>
    <name evidence="8" type="ORF">OHC33_009130</name>
</gene>
<dbReference type="EMBL" id="JAKLMC020000032">
    <property type="protein sequence ID" value="KAK5949741.1"/>
    <property type="molecule type" value="Genomic_DNA"/>
</dbReference>
<evidence type="ECO:0000256" key="5">
    <source>
        <dbReference type="ARBA" id="ARBA00023242"/>
    </source>
</evidence>
<name>A0AAN8ELY8_9EURO</name>
<dbReference type="PANTHER" id="PTHR34832">
    <property type="entry name" value="CENTROMERE PROTEIN W"/>
    <property type="match status" value="1"/>
</dbReference>
<keyword evidence="5" id="KW-0539">Nucleus</keyword>
<accession>A0AAN8ELY8</accession>
<evidence type="ECO:0000256" key="6">
    <source>
        <dbReference type="ARBA" id="ARBA00023328"/>
    </source>
</evidence>
<dbReference type="CDD" id="cd13732">
    <property type="entry name" value="HFD_CENP-W"/>
    <property type="match status" value="1"/>
</dbReference>
<dbReference type="GO" id="GO:0007059">
    <property type="term" value="P:chromosome segregation"/>
    <property type="evidence" value="ECO:0007669"/>
    <property type="project" value="TreeGrafter"/>
</dbReference>
<dbReference type="AlphaFoldDB" id="A0AAN8ELY8"/>
<dbReference type="PANTHER" id="PTHR34832:SF1">
    <property type="entry name" value="CENTROMERE PROTEIN W"/>
    <property type="match status" value="1"/>
</dbReference>
<dbReference type="GO" id="GO:0000776">
    <property type="term" value="C:kinetochore"/>
    <property type="evidence" value="ECO:0007669"/>
    <property type="project" value="UniProtKB-KW"/>
</dbReference>
<evidence type="ECO:0000313" key="9">
    <source>
        <dbReference type="Proteomes" id="UP001316803"/>
    </source>
</evidence>
<evidence type="ECO:0000256" key="2">
    <source>
        <dbReference type="ARBA" id="ARBA00004629"/>
    </source>
</evidence>